<protein>
    <submittedName>
        <fullName evidence="1">Uncharacterized protein</fullName>
    </submittedName>
</protein>
<evidence type="ECO:0000313" key="2">
    <source>
        <dbReference type="Proteomes" id="UP000265618"/>
    </source>
</evidence>
<evidence type="ECO:0000313" key="1">
    <source>
        <dbReference type="EMBL" id="GIQ85808.1"/>
    </source>
</evidence>
<proteinExistence type="predicted"/>
<dbReference type="Proteomes" id="UP000265618">
    <property type="component" value="Unassembled WGS sequence"/>
</dbReference>
<organism evidence="1 2">
    <name type="scientific">Kipferlia bialata</name>
    <dbReference type="NCBI Taxonomy" id="797122"/>
    <lineage>
        <taxon>Eukaryota</taxon>
        <taxon>Metamonada</taxon>
        <taxon>Carpediemonas-like organisms</taxon>
        <taxon>Kipferlia</taxon>
    </lineage>
</organism>
<dbReference type="AlphaFoldDB" id="A0A9K3D120"/>
<gene>
    <name evidence="1" type="ORF">KIPB_007539</name>
</gene>
<dbReference type="EMBL" id="BDIP01002148">
    <property type="protein sequence ID" value="GIQ85808.1"/>
    <property type="molecule type" value="Genomic_DNA"/>
</dbReference>
<sequence>MFLFPNCKRVQWQTINMSFLPPPCRTVEELRLLIEEHKAVCLDVEKCIRDRQSLRSDDSETIRKLTIHSFTLAVRRMNLESQIDRDYMILKSEKEKRVERRRREREADKRRAKVYKAREERLFKTAHLPNFLLGSALSATTSGKLGPANSLCYTDCAFQPLEACLIVSEQGLCVRLWVTQ</sequence>
<name>A0A9K3D120_9EUKA</name>
<keyword evidence="2" id="KW-1185">Reference proteome</keyword>
<comment type="caution">
    <text evidence="1">The sequence shown here is derived from an EMBL/GenBank/DDBJ whole genome shotgun (WGS) entry which is preliminary data.</text>
</comment>
<accession>A0A9K3D120</accession>
<reference evidence="1 2" key="1">
    <citation type="journal article" date="2018" name="PLoS ONE">
        <title>The draft genome of Kipferlia bialata reveals reductive genome evolution in fornicate parasites.</title>
        <authorList>
            <person name="Tanifuji G."/>
            <person name="Takabayashi S."/>
            <person name="Kume K."/>
            <person name="Takagi M."/>
            <person name="Nakayama T."/>
            <person name="Kamikawa R."/>
            <person name="Inagaki Y."/>
            <person name="Hashimoto T."/>
        </authorList>
    </citation>
    <scope>NUCLEOTIDE SEQUENCE [LARGE SCALE GENOMIC DNA]</scope>
    <source>
        <strain evidence="1">NY0173</strain>
    </source>
</reference>